<proteinExistence type="predicted"/>
<gene>
    <name evidence="1" type="ORF">K3G42_020210</name>
</gene>
<organism evidence="1 2">
    <name type="scientific">Sphaerodactylus townsendi</name>
    <dbReference type="NCBI Taxonomy" id="933632"/>
    <lineage>
        <taxon>Eukaryota</taxon>
        <taxon>Metazoa</taxon>
        <taxon>Chordata</taxon>
        <taxon>Craniata</taxon>
        <taxon>Vertebrata</taxon>
        <taxon>Euteleostomi</taxon>
        <taxon>Lepidosauria</taxon>
        <taxon>Squamata</taxon>
        <taxon>Bifurcata</taxon>
        <taxon>Gekkota</taxon>
        <taxon>Sphaerodactylidae</taxon>
        <taxon>Sphaerodactylus</taxon>
    </lineage>
</organism>
<dbReference type="Proteomes" id="UP000827872">
    <property type="component" value="Linkage Group LG10"/>
</dbReference>
<reference evidence="1" key="1">
    <citation type="submission" date="2021-08" db="EMBL/GenBank/DDBJ databases">
        <title>The first chromosome-level gecko genome reveals the dynamic sex chromosomes of Neotropical dwarf geckos (Sphaerodactylidae: Sphaerodactylus).</title>
        <authorList>
            <person name="Pinto B.J."/>
            <person name="Keating S.E."/>
            <person name="Gamble T."/>
        </authorList>
    </citation>
    <scope>NUCLEOTIDE SEQUENCE</scope>
    <source>
        <strain evidence="1">TG3544</strain>
    </source>
</reference>
<name>A0ACB8E837_9SAUR</name>
<comment type="caution">
    <text evidence="1">The sequence shown here is derived from an EMBL/GenBank/DDBJ whole genome shotgun (WGS) entry which is preliminary data.</text>
</comment>
<accession>A0ACB8E837</accession>
<dbReference type="EMBL" id="CM037623">
    <property type="protein sequence ID" value="KAH7988661.1"/>
    <property type="molecule type" value="Genomic_DNA"/>
</dbReference>
<protein>
    <submittedName>
        <fullName evidence="1">Uncharacterized protein</fullName>
    </submittedName>
</protein>
<sequence>MEASVGTEGRLSLLQKTFSNPPIHYRTDQHWNFYVKTDQEMVRSTTVSELLAQVQSLGCGFMNELGEHGFPVSLHAKIVRIVP</sequence>
<keyword evidence="2" id="KW-1185">Reference proteome</keyword>
<evidence type="ECO:0000313" key="2">
    <source>
        <dbReference type="Proteomes" id="UP000827872"/>
    </source>
</evidence>
<evidence type="ECO:0000313" key="1">
    <source>
        <dbReference type="EMBL" id="KAH7988661.1"/>
    </source>
</evidence>